<dbReference type="PANTHER" id="PTHR43201">
    <property type="entry name" value="ACYL-COA SYNTHETASE"/>
    <property type="match status" value="1"/>
</dbReference>
<dbReference type="GO" id="GO:0031956">
    <property type="term" value="F:medium-chain fatty acid-CoA ligase activity"/>
    <property type="evidence" value="ECO:0007669"/>
    <property type="project" value="TreeGrafter"/>
</dbReference>
<dbReference type="KEGG" id="tee:Tel_07355"/>
<dbReference type="EMBL" id="CP013099">
    <property type="protein sequence ID" value="ALP52987.1"/>
    <property type="molecule type" value="Genomic_DNA"/>
</dbReference>
<dbReference type="InterPro" id="IPR045851">
    <property type="entry name" value="AMP-bd_C_sf"/>
</dbReference>
<proteinExistence type="inferred from homology"/>
<keyword evidence="2" id="KW-0436">Ligase</keyword>
<protein>
    <submittedName>
        <fullName evidence="4">Acyl-[ACP]--phospholipid O-acyltransferase</fullName>
    </submittedName>
</protein>
<reference evidence="4" key="1">
    <citation type="submission" date="2015-10" db="EMBL/GenBank/DDBJ databases">
        <title>Description of Candidatus Tenderia electrophaga gen. nov, sp. nov., an Uncultivated Electroautotroph from a Biocathode Enrichment.</title>
        <authorList>
            <person name="Eddie B.J."/>
            <person name="Malanoski A.P."/>
            <person name="Wang Z."/>
            <person name="Hall R.J."/>
            <person name="Oh S.D."/>
            <person name="Heiner C."/>
            <person name="Lin B."/>
            <person name="Strycharz-Glaven S.M."/>
        </authorList>
    </citation>
    <scope>NUCLEOTIDE SEQUENCE [LARGE SCALE GENOMIC DNA]</scope>
    <source>
        <strain evidence="4">NRL1</strain>
    </source>
</reference>
<keyword evidence="5" id="KW-1185">Reference proteome</keyword>
<dbReference type="InterPro" id="IPR000873">
    <property type="entry name" value="AMP-dep_synth/lig_dom"/>
</dbReference>
<organism evidence="4 5">
    <name type="scientific">Candidatus Tenderia electrophaga</name>
    <dbReference type="NCBI Taxonomy" id="1748243"/>
    <lineage>
        <taxon>Bacteria</taxon>
        <taxon>Pseudomonadati</taxon>
        <taxon>Pseudomonadota</taxon>
        <taxon>Gammaproteobacteria</taxon>
        <taxon>Candidatus Tenderiales</taxon>
        <taxon>Candidatus Tenderiaceae</taxon>
        <taxon>Candidatus Tenderia</taxon>
    </lineage>
</organism>
<sequence>MIRILASILRWLLARLYKIEVAGRHHLDDLDENVLVVANHTSFLDALLLYLFLPFPVTFAINTHQSRQWYVRAFRDVVRLFPLDPANPLSIRTLIQQLQQGERVVIFPEGRITVTGALMKVYNGPGLVAVKSGAQVLPVAINGAQYTTFSRLKNKVRLRWFPKITLTIMAPRRIEPPQNLRGRDQREYAGKRLSDLMVEMVFQADAANHNLFKSLLDARNIHGGSHGVVEDPQKTRLSYNDLLLRIILLGRWFKTRTGRGDKVGVLLPNMNGAVVTFWALVAQDRVPAMLNFTAGAKGMVSACETAGLKTVVTSRQFIRRADLDEAVAALADKVEILYLEDLAKDIARADKLKAWIASRLEALINSQVDCQTDPDAAAVVLFTSGSEGVPKGVVLSHRNLLANIRQLTTRFDFNAHDVLLNAMPMFHAFGLTGGTLLPILSGMRTVLYPSPLHYRVIPELAYDTGATILFGTNTFLAGYAKAAHPYDFYSVRYVFAGAERLKPETRELWQQKFGVRIFEGYGATECSPVVAGNTPMDYRPGSVGRLMPGMAYQLEAVAGLEQGGRLHVRGPNVMAGYLLHDRPGELVAPQSVFGPGWYDTGDIVTIDADGFIYIQGRVKRFAKVAGEMISLSVAENLAAKLWPDEQHAAIAVDDPGKGEKVVLLTERPGADRSALLEQARREGVGELALPRQVITVSQIPLLGIGKIDYLRAAALAEDRLAAHRD</sequence>
<feature type="domain" description="Phospholipid/glycerol acyltransferase" evidence="3">
    <location>
        <begin position="34"/>
        <end position="144"/>
    </location>
</feature>
<dbReference type="SMART" id="SM00563">
    <property type="entry name" value="PlsC"/>
    <property type="match status" value="1"/>
</dbReference>
<name>A0A0S2TCV5_9GAMM</name>
<dbReference type="PANTHER" id="PTHR43201:SF5">
    <property type="entry name" value="MEDIUM-CHAIN ACYL-COA LIGASE ACSF2, MITOCHONDRIAL"/>
    <property type="match status" value="1"/>
</dbReference>
<dbReference type="CDD" id="cd07989">
    <property type="entry name" value="LPLAT_AGPAT-like"/>
    <property type="match status" value="1"/>
</dbReference>
<dbReference type="GO" id="GO:0016746">
    <property type="term" value="F:acyltransferase activity"/>
    <property type="evidence" value="ECO:0007669"/>
    <property type="project" value="UniProtKB-KW"/>
</dbReference>
<dbReference type="Pfam" id="PF00501">
    <property type="entry name" value="AMP-binding"/>
    <property type="match status" value="1"/>
</dbReference>
<evidence type="ECO:0000256" key="2">
    <source>
        <dbReference type="ARBA" id="ARBA00022598"/>
    </source>
</evidence>
<dbReference type="AlphaFoldDB" id="A0A0S2TCV5"/>
<dbReference type="GO" id="GO:0006631">
    <property type="term" value="P:fatty acid metabolic process"/>
    <property type="evidence" value="ECO:0007669"/>
    <property type="project" value="TreeGrafter"/>
</dbReference>
<dbReference type="InterPro" id="IPR002123">
    <property type="entry name" value="Plipid/glycerol_acylTrfase"/>
</dbReference>
<gene>
    <name evidence="4" type="ORF">Tel_07355</name>
</gene>
<comment type="similarity">
    <text evidence="1">Belongs to the ATP-dependent AMP-binding enzyme family.</text>
</comment>
<dbReference type="Pfam" id="PF01553">
    <property type="entry name" value="Acyltransferase"/>
    <property type="match status" value="1"/>
</dbReference>
<evidence type="ECO:0000259" key="3">
    <source>
        <dbReference type="SMART" id="SM00563"/>
    </source>
</evidence>
<dbReference type="InterPro" id="IPR042099">
    <property type="entry name" value="ANL_N_sf"/>
</dbReference>
<dbReference type="Proteomes" id="UP000055136">
    <property type="component" value="Chromosome"/>
</dbReference>
<dbReference type="Gene3D" id="3.30.300.30">
    <property type="match status" value="1"/>
</dbReference>
<dbReference type="InterPro" id="IPR020845">
    <property type="entry name" value="AMP-binding_CS"/>
</dbReference>
<dbReference type="SUPFAM" id="SSF69593">
    <property type="entry name" value="Glycerol-3-phosphate (1)-acyltransferase"/>
    <property type="match status" value="1"/>
</dbReference>
<dbReference type="Gene3D" id="3.40.50.12780">
    <property type="entry name" value="N-terminal domain of ligase-like"/>
    <property type="match status" value="1"/>
</dbReference>
<dbReference type="PROSITE" id="PS00455">
    <property type="entry name" value="AMP_BINDING"/>
    <property type="match status" value="1"/>
</dbReference>
<evidence type="ECO:0000313" key="4">
    <source>
        <dbReference type="EMBL" id="ALP52987.1"/>
    </source>
</evidence>
<evidence type="ECO:0000313" key="5">
    <source>
        <dbReference type="Proteomes" id="UP000055136"/>
    </source>
</evidence>
<dbReference type="SUPFAM" id="SSF56801">
    <property type="entry name" value="Acetyl-CoA synthetase-like"/>
    <property type="match status" value="1"/>
</dbReference>
<dbReference type="STRING" id="1748243.Tel_07355"/>
<accession>A0A0S2TCV5</accession>
<evidence type="ECO:0000256" key="1">
    <source>
        <dbReference type="ARBA" id="ARBA00006432"/>
    </source>
</evidence>